<dbReference type="Gene3D" id="3.60.15.10">
    <property type="entry name" value="Ribonuclease Z/Hydroxyacylglutathione hydrolase-like"/>
    <property type="match status" value="1"/>
</dbReference>
<feature type="domain" description="Metallo-beta-lactamase" evidence="1">
    <location>
        <begin position="19"/>
        <end position="206"/>
    </location>
</feature>
<proteinExistence type="predicted"/>
<dbReference type="SUPFAM" id="SSF56281">
    <property type="entry name" value="Metallo-hydrolase/oxidoreductase"/>
    <property type="match status" value="1"/>
</dbReference>
<dbReference type="AlphaFoldDB" id="A0A645EXZ7"/>
<evidence type="ECO:0000259" key="1">
    <source>
        <dbReference type="SMART" id="SM00849"/>
    </source>
</evidence>
<name>A0A645EXZ7_9ZZZZ</name>
<dbReference type="SMART" id="SM00849">
    <property type="entry name" value="Lactamase_B"/>
    <property type="match status" value="1"/>
</dbReference>
<accession>A0A645EXZ7</accession>
<evidence type="ECO:0000313" key="2">
    <source>
        <dbReference type="EMBL" id="MPN06891.1"/>
    </source>
</evidence>
<dbReference type="Pfam" id="PF23023">
    <property type="entry name" value="Anti-Pycsar_Apyc1"/>
    <property type="match status" value="1"/>
</dbReference>
<dbReference type="EMBL" id="VSSQ01052838">
    <property type="protein sequence ID" value="MPN06891.1"/>
    <property type="molecule type" value="Genomic_DNA"/>
</dbReference>
<dbReference type="InterPro" id="IPR036866">
    <property type="entry name" value="RibonucZ/Hydroxyglut_hydro"/>
</dbReference>
<organism evidence="2">
    <name type="scientific">bioreactor metagenome</name>
    <dbReference type="NCBI Taxonomy" id="1076179"/>
    <lineage>
        <taxon>unclassified sequences</taxon>
        <taxon>metagenomes</taxon>
        <taxon>ecological metagenomes</taxon>
    </lineage>
</organism>
<sequence length="227" mass="25443">MIQLKFLGRGAAFYPAYGNTNAYFDQDGDLFFLDFGEAAFDKAVRSIDFGAYRNIYALITHLHADHAGSLASLLSYTSIVLNRTVNVIHPLDTVNQMLRLQGIARTFYHYAPVLPEKCPIRAQAVEVPHAKDMQAFGYILRGEGDAVYFSGDAAKVPDSVLKAFLNGEIRLLYQDTAGHESASHCWYKSLEAEIQQEHRKRVFCMHLDGPYEAVLQQLGFSVVQAME</sequence>
<gene>
    <name evidence="2" type="ORF">SDC9_154148</name>
</gene>
<comment type="caution">
    <text evidence="2">The sequence shown here is derived from an EMBL/GenBank/DDBJ whole genome shotgun (WGS) entry which is preliminary data.</text>
</comment>
<dbReference type="InterPro" id="IPR001279">
    <property type="entry name" value="Metallo-B-lactamas"/>
</dbReference>
<reference evidence="2" key="1">
    <citation type="submission" date="2019-08" db="EMBL/GenBank/DDBJ databases">
        <authorList>
            <person name="Kucharzyk K."/>
            <person name="Murdoch R.W."/>
            <person name="Higgins S."/>
            <person name="Loffler F."/>
        </authorList>
    </citation>
    <scope>NUCLEOTIDE SEQUENCE</scope>
</reference>
<protein>
    <recommendedName>
        <fullName evidence="1">Metallo-beta-lactamase domain-containing protein</fullName>
    </recommendedName>
</protein>